<accession>D9PKF2</accession>
<name>D9PKF2_9ZZZZ</name>
<evidence type="ECO:0000256" key="1">
    <source>
        <dbReference type="SAM" id="Phobius"/>
    </source>
</evidence>
<dbReference type="AlphaFoldDB" id="D9PKF2"/>
<protein>
    <submittedName>
        <fullName evidence="3">Mammalian cell entry related domain protein</fullName>
    </submittedName>
</protein>
<dbReference type="Pfam" id="PF02470">
    <property type="entry name" value="MlaD"/>
    <property type="match status" value="1"/>
</dbReference>
<dbReference type="EMBL" id="ADZX01000603">
    <property type="protein sequence ID" value="EFK95963.1"/>
    <property type="molecule type" value="Genomic_DNA"/>
</dbReference>
<reference evidence="3" key="1">
    <citation type="submission" date="2010-07" db="EMBL/GenBank/DDBJ databases">
        <authorList>
            <consortium name="CONSOLIDER consortium CSD2007-00005"/>
            <person name="Guazzaroni M.-E."/>
            <person name="Richter M."/>
            <person name="Garcia-Salamanca A."/>
            <person name="Yarza P."/>
            <person name="Ferrer M."/>
        </authorList>
    </citation>
    <scope>NUCLEOTIDE SEQUENCE</scope>
</reference>
<keyword evidence="1" id="KW-0472">Membrane</keyword>
<sequence length="287" mass="30874">MNDETRVGIFVLIGMALFGTAIFLLGDYSFQTYYPVYVEFSDVAGLPDKSVVKLSGVAVGKIKKIYLKGDRVRVQLAVQDGVKIYKNSEFMVGSTSLIGSKYLQINQGDASAGVVEAGDVVKGSATLPIDRAIAKAVGDIQTLVQDIRGDGSLATSLRDILGNLKDTTEEINRIVLRSGPGTEKALGRLDDITAKLDEVLAKADLALTRINSGEGVAGALISDQKMKEDISVTLNNLKDASASVKDITGRVGGYRTYWNIETRYEPLAHSSKGGLGVRIYPRAGRYY</sequence>
<dbReference type="PANTHER" id="PTHR33371:SF4">
    <property type="entry name" value="INTERMEMBRANE PHOSPHOLIPID TRANSPORT SYSTEM BINDING PROTEIN MLAD"/>
    <property type="match status" value="1"/>
</dbReference>
<dbReference type="PANTHER" id="PTHR33371">
    <property type="entry name" value="INTERMEMBRANE PHOSPHOLIPID TRANSPORT SYSTEM BINDING PROTEIN MLAD-RELATED"/>
    <property type="match status" value="1"/>
</dbReference>
<gene>
    <name evidence="3" type="ORF">LDC_2019</name>
</gene>
<evidence type="ECO:0000259" key="2">
    <source>
        <dbReference type="Pfam" id="PF02470"/>
    </source>
</evidence>
<dbReference type="InterPro" id="IPR052336">
    <property type="entry name" value="MlaD_Phospholipid_Transporter"/>
</dbReference>
<keyword evidence="1" id="KW-1133">Transmembrane helix</keyword>
<proteinExistence type="predicted"/>
<keyword evidence="1" id="KW-0812">Transmembrane</keyword>
<reference evidence="3" key="2">
    <citation type="journal article" date="2011" name="Microb. Ecol.">
        <title>Taxonomic and Functional Metagenomic Profiling of the Microbial Community in the Anoxic Sediment of a Sub-saline Shallow Lake (Laguna de Carrizo, Central Spain).</title>
        <authorList>
            <person name="Ferrer M."/>
            <person name="Guazzaroni M.E."/>
            <person name="Richter M."/>
            <person name="Garcia-Salamanca A."/>
            <person name="Yarza P."/>
            <person name="Suarez-Suarez A."/>
            <person name="Solano J."/>
            <person name="Alcaide M."/>
            <person name="van Dillewijn P."/>
            <person name="Molina-Henares M.A."/>
            <person name="Lopez-Cortes N."/>
            <person name="Al-Ramahi Y."/>
            <person name="Guerrero C."/>
            <person name="Acosta A."/>
            <person name="de Eugenio L.I."/>
            <person name="Martinez V."/>
            <person name="Marques S."/>
            <person name="Rojo F."/>
            <person name="Santero E."/>
            <person name="Genilloud O."/>
            <person name="Perez-Perez J."/>
            <person name="Rossello-Mora R."/>
            <person name="Ramos J.L."/>
        </authorList>
    </citation>
    <scope>NUCLEOTIDE SEQUENCE</scope>
</reference>
<dbReference type="InterPro" id="IPR003399">
    <property type="entry name" value="Mce/MlaD"/>
</dbReference>
<feature type="domain" description="Mce/MlaD" evidence="2">
    <location>
        <begin position="33"/>
        <end position="108"/>
    </location>
</feature>
<comment type="caution">
    <text evidence="3">The sequence shown here is derived from an EMBL/GenBank/DDBJ whole genome shotgun (WGS) entry which is preliminary data.</text>
</comment>
<feature type="non-terminal residue" evidence="3">
    <location>
        <position position="287"/>
    </location>
</feature>
<organism evidence="3">
    <name type="scientific">sediment metagenome</name>
    <dbReference type="NCBI Taxonomy" id="749907"/>
    <lineage>
        <taxon>unclassified sequences</taxon>
        <taxon>metagenomes</taxon>
        <taxon>ecological metagenomes</taxon>
    </lineage>
</organism>
<evidence type="ECO:0000313" key="3">
    <source>
        <dbReference type="EMBL" id="EFK95963.1"/>
    </source>
</evidence>
<feature type="transmembrane region" description="Helical" evidence="1">
    <location>
        <begin position="7"/>
        <end position="26"/>
    </location>
</feature>